<dbReference type="RefSeq" id="WP_373656135.1">
    <property type="nucleotide sequence ID" value="NZ_JBGUAW010000007.1"/>
</dbReference>
<gene>
    <name evidence="1" type="ORF">ACERLL_10960</name>
</gene>
<reference evidence="1 2" key="1">
    <citation type="submission" date="2024-08" db="EMBL/GenBank/DDBJ databases">
        <title>Whole-genome sequencing of halo(alkali)philic microorganisms from hypersaline lakes.</title>
        <authorList>
            <person name="Sorokin D.Y."/>
            <person name="Merkel A.Y."/>
            <person name="Messina E."/>
            <person name="Yakimov M."/>
        </authorList>
    </citation>
    <scope>NUCLEOTIDE SEQUENCE [LARGE SCALE GENOMIC DNA]</scope>
    <source>
        <strain evidence="1 2">Cl-TMA</strain>
    </source>
</reference>
<organism evidence="1 2">
    <name type="scientific">Thiohalorhabdus methylotrophus</name>
    <dbReference type="NCBI Taxonomy" id="3242694"/>
    <lineage>
        <taxon>Bacteria</taxon>
        <taxon>Pseudomonadati</taxon>
        <taxon>Pseudomonadota</taxon>
        <taxon>Gammaproteobacteria</taxon>
        <taxon>Thiohalorhabdales</taxon>
        <taxon>Thiohalorhabdaceae</taxon>
        <taxon>Thiohalorhabdus</taxon>
    </lineage>
</organism>
<evidence type="ECO:0000313" key="1">
    <source>
        <dbReference type="EMBL" id="MFA9461346.1"/>
    </source>
</evidence>
<protein>
    <recommendedName>
        <fullName evidence="3">PilZ domain-containing protein</fullName>
    </recommendedName>
</protein>
<name>A0ABV4TYV0_9GAMM</name>
<evidence type="ECO:0000313" key="2">
    <source>
        <dbReference type="Proteomes" id="UP001575181"/>
    </source>
</evidence>
<accession>A0ABV4TYV0</accession>
<evidence type="ECO:0008006" key="3">
    <source>
        <dbReference type="Google" id="ProtNLM"/>
    </source>
</evidence>
<keyword evidence="2" id="KW-1185">Reference proteome</keyword>
<proteinExistence type="predicted"/>
<dbReference type="EMBL" id="JBGUAW010000007">
    <property type="protein sequence ID" value="MFA9461346.1"/>
    <property type="molecule type" value="Genomic_DNA"/>
</dbReference>
<dbReference type="Proteomes" id="UP001575181">
    <property type="component" value="Unassembled WGS sequence"/>
</dbReference>
<comment type="caution">
    <text evidence="1">The sequence shown here is derived from an EMBL/GenBank/DDBJ whole genome shotgun (WGS) entry which is preliminary data.</text>
</comment>
<sequence>MATVENHPALPEQVLLYHNSIPVAICSTKLFTHDSLELYCGPLRYERNTDLEVEVQFDPGQPESRFRLPMRVVRCNKNHLVLCYESIPEEAEAYLQDREDMAVTAYADPAPSHYAH</sequence>